<dbReference type="Proteomes" id="UP000175989">
    <property type="component" value="Unassembled WGS sequence"/>
</dbReference>
<evidence type="ECO:0000313" key="8">
    <source>
        <dbReference type="EMBL" id="OFA09032.1"/>
    </source>
</evidence>
<dbReference type="OrthoDB" id="662444at2"/>
<dbReference type="InterPro" id="IPR010998">
    <property type="entry name" value="Integrase_recombinase_N"/>
</dbReference>
<dbReference type="GO" id="GO:0006310">
    <property type="term" value="P:DNA recombination"/>
    <property type="evidence" value="ECO:0007669"/>
    <property type="project" value="UniProtKB-KW"/>
</dbReference>
<evidence type="ECO:0000256" key="1">
    <source>
        <dbReference type="ARBA" id="ARBA00008857"/>
    </source>
</evidence>
<evidence type="ECO:0000313" key="9">
    <source>
        <dbReference type="Proteomes" id="UP000175989"/>
    </source>
</evidence>
<dbReference type="Gene3D" id="1.10.443.10">
    <property type="entry name" value="Intergrase catalytic core"/>
    <property type="match status" value="1"/>
</dbReference>
<dbReference type="CDD" id="cd00397">
    <property type="entry name" value="DNA_BRE_C"/>
    <property type="match status" value="1"/>
</dbReference>
<reference evidence="9" key="1">
    <citation type="journal article" date="2016" name="Front. Microbiol.">
        <title>Molecular Keys to the Janthinobacterium and Duganella spp. Interaction with the Plant Pathogen Fusarium graminearum.</title>
        <authorList>
            <person name="Haack F.S."/>
            <person name="Poehlein A."/>
            <person name="Kroger C."/>
            <person name="Voigt C.A."/>
            <person name="Piepenbring M."/>
            <person name="Bode H.B."/>
            <person name="Daniel R."/>
            <person name="Schafer W."/>
            <person name="Streit W.R."/>
        </authorList>
    </citation>
    <scope>NUCLEOTIDE SEQUENCE [LARGE SCALE GENOMIC DNA]</scope>
    <source>
        <strain evidence="9">T54</strain>
    </source>
</reference>
<dbReference type="Gene3D" id="1.10.150.130">
    <property type="match status" value="1"/>
</dbReference>
<evidence type="ECO:0000256" key="3">
    <source>
        <dbReference type="ARBA" id="ARBA00023125"/>
    </source>
</evidence>
<evidence type="ECO:0000259" key="7">
    <source>
        <dbReference type="PROSITE" id="PS51900"/>
    </source>
</evidence>
<organism evidence="8 9">
    <name type="scientific">Duganella phyllosphaerae</name>
    <dbReference type="NCBI Taxonomy" id="762836"/>
    <lineage>
        <taxon>Bacteria</taxon>
        <taxon>Pseudomonadati</taxon>
        <taxon>Pseudomonadota</taxon>
        <taxon>Betaproteobacteria</taxon>
        <taxon>Burkholderiales</taxon>
        <taxon>Oxalobacteraceae</taxon>
        <taxon>Telluria group</taxon>
        <taxon>Duganella</taxon>
    </lineage>
</organism>
<proteinExistence type="inferred from homology"/>
<accession>A0A1E7X7V3</accession>
<dbReference type="InterPro" id="IPR011010">
    <property type="entry name" value="DNA_brk_join_enz"/>
</dbReference>
<dbReference type="InterPro" id="IPR044068">
    <property type="entry name" value="CB"/>
</dbReference>
<dbReference type="Pfam" id="PF00589">
    <property type="entry name" value="Phage_integrase"/>
    <property type="match status" value="1"/>
</dbReference>
<feature type="domain" description="Tyr recombinase" evidence="6">
    <location>
        <begin position="177"/>
        <end position="382"/>
    </location>
</feature>
<dbReference type="PANTHER" id="PTHR30349:SF64">
    <property type="entry name" value="PROPHAGE INTEGRASE INTD-RELATED"/>
    <property type="match status" value="1"/>
</dbReference>
<dbReference type="GO" id="GO:0015074">
    <property type="term" value="P:DNA integration"/>
    <property type="evidence" value="ECO:0007669"/>
    <property type="project" value="UniProtKB-KW"/>
</dbReference>
<dbReference type="PROSITE" id="PS51898">
    <property type="entry name" value="TYR_RECOMBINASE"/>
    <property type="match status" value="1"/>
</dbReference>
<gene>
    <name evidence="8" type="primary">xerC_3</name>
    <name evidence="8" type="ORF">DUPY_02740</name>
</gene>
<feature type="domain" description="Core-binding (CB)" evidence="7">
    <location>
        <begin position="28"/>
        <end position="131"/>
    </location>
</feature>
<dbReference type="GO" id="GO:0003677">
    <property type="term" value="F:DNA binding"/>
    <property type="evidence" value="ECO:0007669"/>
    <property type="project" value="UniProtKB-UniRule"/>
</dbReference>
<protein>
    <submittedName>
        <fullName evidence="8">Tyrosine recombinase XerC</fullName>
    </submittedName>
</protein>
<sequence>MRLLFTDPTFQIDGAALPGLPFLIDQECELVDVPNDYLLYVAAERGATRSPKTWRNHGEAIYDFFSWLEANDRRWNEPARSGAGGRHISPLASYRNWSLALTSAKTGGARLKRSTINQRLTCLIGFYAWACKRGLIAEVPWDADLRRVPEGHPSFLRHTHAAVYVEKDDLRLKVFNEPPKVLSLDQCRALYAQCRSPTTRLMAALMLQTGLRNEECRSFPRKYVFDPSGLSTRKRIRLDLSPSDMDLKNSKPRTVFVTWQCMRALFDYLSFGEGAARANRGRRGASPAPRPVFLNKFGNEFSEKALNNAFRQLWARPGRLPFHVTPHMLRHTYATLELFHQSTRMPTAQALAWVRDRLGHNSIQTTSIYLHTMELMDDDELNMYQGQLDAMVAGKGSA</sequence>
<dbReference type="EMBL" id="LROM01000024">
    <property type="protein sequence ID" value="OFA09032.1"/>
    <property type="molecule type" value="Genomic_DNA"/>
</dbReference>
<evidence type="ECO:0000256" key="4">
    <source>
        <dbReference type="ARBA" id="ARBA00023172"/>
    </source>
</evidence>
<evidence type="ECO:0000259" key="6">
    <source>
        <dbReference type="PROSITE" id="PS51898"/>
    </source>
</evidence>
<dbReference type="InterPro" id="IPR050090">
    <property type="entry name" value="Tyrosine_recombinase_XerCD"/>
</dbReference>
<comment type="similarity">
    <text evidence="1">Belongs to the 'phage' integrase family.</text>
</comment>
<dbReference type="AlphaFoldDB" id="A0A1E7X7V3"/>
<keyword evidence="3 5" id="KW-0238">DNA-binding</keyword>
<dbReference type="SUPFAM" id="SSF56349">
    <property type="entry name" value="DNA breaking-rejoining enzymes"/>
    <property type="match status" value="1"/>
</dbReference>
<keyword evidence="2" id="KW-0229">DNA integration</keyword>
<evidence type="ECO:0000256" key="5">
    <source>
        <dbReference type="PROSITE-ProRule" id="PRU01248"/>
    </source>
</evidence>
<dbReference type="PANTHER" id="PTHR30349">
    <property type="entry name" value="PHAGE INTEGRASE-RELATED"/>
    <property type="match status" value="1"/>
</dbReference>
<keyword evidence="4" id="KW-0233">DNA recombination</keyword>
<dbReference type="InterPro" id="IPR013762">
    <property type="entry name" value="Integrase-like_cat_sf"/>
</dbReference>
<keyword evidence="9" id="KW-1185">Reference proteome</keyword>
<dbReference type="PROSITE" id="PS51900">
    <property type="entry name" value="CB"/>
    <property type="match status" value="1"/>
</dbReference>
<dbReference type="RefSeq" id="WP_070245923.1">
    <property type="nucleotide sequence ID" value="NZ_LROM01000024.1"/>
</dbReference>
<evidence type="ECO:0000256" key="2">
    <source>
        <dbReference type="ARBA" id="ARBA00022908"/>
    </source>
</evidence>
<dbReference type="InterPro" id="IPR002104">
    <property type="entry name" value="Integrase_catalytic"/>
</dbReference>
<name>A0A1E7X7V3_9BURK</name>
<comment type="caution">
    <text evidence="8">The sequence shown here is derived from an EMBL/GenBank/DDBJ whole genome shotgun (WGS) entry which is preliminary data.</text>
</comment>